<sequence length="180" mass="20012">MERRLLLKSVLTGSAIITVAGATTWIAIDTEEGPLTIEYTLKRIAEMKKNLLNLQTNDSKILTTGNWELSQILNHCAQSVEYSISGYPEHKSELFKKTLGSFAFSAFAAKGKMSHNLSEAIPGAPLLTPKDIDVALNRLQLSLTDFQQHAGKLQPHFAYGELTKSEYELAHVMHFNNHLS</sequence>
<gene>
    <name evidence="1" type="ORF">L2737_15900</name>
</gene>
<dbReference type="RefSeq" id="WP_248956356.1">
    <property type="nucleotide sequence ID" value="NZ_JAKIKU010000009.1"/>
</dbReference>
<reference evidence="1 2" key="1">
    <citation type="submission" date="2022-01" db="EMBL/GenBank/DDBJ databases">
        <title>Whole genome-based taxonomy of the Shewanellaceae.</title>
        <authorList>
            <person name="Martin-Rodriguez A.J."/>
        </authorList>
    </citation>
    <scope>NUCLEOTIDE SEQUENCE [LARGE SCALE GENOMIC DNA]</scope>
    <source>
        <strain evidence="1 2">DSM 24955</strain>
    </source>
</reference>
<evidence type="ECO:0000313" key="2">
    <source>
        <dbReference type="Proteomes" id="UP001202134"/>
    </source>
</evidence>
<dbReference type="Proteomes" id="UP001202134">
    <property type="component" value="Unassembled WGS sequence"/>
</dbReference>
<evidence type="ECO:0000313" key="1">
    <source>
        <dbReference type="EMBL" id="MCL1046793.1"/>
    </source>
</evidence>
<name>A0ABT0KSQ9_9GAMM</name>
<dbReference type="Pfam" id="PF07606">
    <property type="entry name" value="DUF1569"/>
    <property type="match status" value="1"/>
</dbReference>
<comment type="caution">
    <text evidence="1">The sequence shown here is derived from an EMBL/GenBank/DDBJ whole genome shotgun (WGS) entry which is preliminary data.</text>
</comment>
<protein>
    <submittedName>
        <fullName evidence="1">DUF1569 domain-containing protein</fullName>
    </submittedName>
</protein>
<keyword evidence="2" id="KW-1185">Reference proteome</keyword>
<organism evidence="1 2">
    <name type="scientific">Shewanella electrodiphila</name>
    <dbReference type="NCBI Taxonomy" id="934143"/>
    <lineage>
        <taxon>Bacteria</taxon>
        <taxon>Pseudomonadati</taxon>
        <taxon>Pseudomonadota</taxon>
        <taxon>Gammaproteobacteria</taxon>
        <taxon>Alteromonadales</taxon>
        <taxon>Shewanellaceae</taxon>
        <taxon>Shewanella</taxon>
    </lineage>
</organism>
<proteinExistence type="predicted"/>
<dbReference type="InterPro" id="IPR011463">
    <property type="entry name" value="DUF1569"/>
</dbReference>
<dbReference type="EMBL" id="JAKIKU010000009">
    <property type="protein sequence ID" value="MCL1046793.1"/>
    <property type="molecule type" value="Genomic_DNA"/>
</dbReference>
<accession>A0ABT0KSQ9</accession>